<comment type="similarity">
    <text evidence="9">Belongs to the SecD/SecF family. SecF subfamily.</text>
</comment>
<comment type="caution">
    <text evidence="11">The sequence shown here is derived from an EMBL/GenBank/DDBJ whole genome shotgun (WGS) entry which is preliminary data.</text>
</comment>
<dbReference type="PRINTS" id="PR01755">
    <property type="entry name" value="SECFTRNLCASE"/>
</dbReference>
<reference evidence="11 12" key="1">
    <citation type="submission" date="2020-08" db="EMBL/GenBank/DDBJ databases">
        <title>Genome public.</title>
        <authorList>
            <person name="Liu C."/>
            <person name="Sun Q."/>
        </authorList>
    </citation>
    <scope>NUCLEOTIDE SEQUENCE [LARGE SCALE GENOMIC DNA]</scope>
    <source>
        <strain evidence="11 12">BX1</strain>
    </source>
</reference>
<comment type="subcellular location">
    <subcellularLocation>
        <location evidence="1 9">Cell membrane</location>
        <topology evidence="1 9">Multi-pass membrane protein</topology>
    </subcellularLocation>
</comment>
<feature type="transmembrane region" description="Helical" evidence="9">
    <location>
        <begin position="278"/>
        <end position="300"/>
    </location>
</feature>
<evidence type="ECO:0000256" key="5">
    <source>
        <dbReference type="ARBA" id="ARBA00022927"/>
    </source>
</evidence>
<feature type="transmembrane region" description="Helical" evidence="9">
    <location>
        <begin position="134"/>
        <end position="155"/>
    </location>
</feature>
<dbReference type="InterPro" id="IPR022645">
    <property type="entry name" value="SecD/SecF_bac"/>
</dbReference>
<dbReference type="HAMAP" id="MF_01464_B">
    <property type="entry name" value="SecF_B"/>
    <property type="match status" value="1"/>
</dbReference>
<name>A0ABR7NI18_9FIRM</name>
<dbReference type="PANTHER" id="PTHR30081">
    <property type="entry name" value="PROTEIN-EXPORT MEMBRANE PROTEIN SEC"/>
    <property type="match status" value="1"/>
</dbReference>
<comment type="function">
    <text evidence="9">Part of the Sec protein translocase complex. Interacts with the SecYEG preprotein conducting channel. SecDF uses the proton motive force (PMF) to complete protein translocation after the ATP-dependent function of SecA.</text>
</comment>
<evidence type="ECO:0000256" key="1">
    <source>
        <dbReference type="ARBA" id="ARBA00004651"/>
    </source>
</evidence>
<feature type="domain" description="Protein export membrane protein SecD/SecF C-terminal" evidence="10">
    <location>
        <begin position="114"/>
        <end position="302"/>
    </location>
</feature>
<gene>
    <name evidence="9 11" type="primary">secF</name>
    <name evidence="11" type="ORF">H8717_06480</name>
</gene>
<keyword evidence="5 9" id="KW-0653">Protein transport</keyword>
<dbReference type="PROSITE" id="PS51257">
    <property type="entry name" value="PROKAR_LIPOPROTEIN"/>
    <property type="match status" value="1"/>
</dbReference>
<evidence type="ECO:0000259" key="10">
    <source>
        <dbReference type="Pfam" id="PF02355"/>
    </source>
</evidence>
<evidence type="ECO:0000256" key="8">
    <source>
        <dbReference type="ARBA" id="ARBA00023136"/>
    </source>
</evidence>
<evidence type="ECO:0000256" key="3">
    <source>
        <dbReference type="ARBA" id="ARBA00022475"/>
    </source>
</evidence>
<evidence type="ECO:0000256" key="2">
    <source>
        <dbReference type="ARBA" id="ARBA00022448"/>
    </source>
</evidence>
<dbReference type="NCBIfam" id="TIGR00966">
    <property type="entry name" value="transloc_SecF"/>
    <property type="match status" value="1"/>
</dbReference>
<evidence type="ECO:0000313" key="12">
    <source>
        <dbReference type="Proteomes" id="UP000658131"/>
    </source>
</evidence>
<feature type="transmembrane region" description="Helical" evidence="9">
    <location>
        <begin position="14"/>
        <end position="37"/>
    </location>
</feature>
<dbReference type="PANTHER" id="PTHR30081:SF8">
    <property type="entry name" value="PROTEIN TRANSLOCASE SUBUNIT SECF"/>
    <property type="match status" value="1"/>
</dbReference>
<evidence type="ECO:0000256" key="7">
    <source>
        <dbReference type="ARBA" id="ARBA00023010"/>
    </source>
</evidence>
<accession>A0ABR7NI18</accession>
<dbReference type="Proteomes" id="UP000658131">
    <property type="component" value="Unassembled WGS sequence"/>
</dbReference>
<dbReference type="Pfam" id="PF02355">
    <property type="entry name" value="SecD_SecF_C"/>
    <property type="match status" value="1"/>
</dbReference>
<keyword evidence="4 9" id="KW-0812">Transmembrane</keyword>
<keyword evidence="7 9" id="KW-0811">Translocation</keyword>
<keyword evidence="12" id="KW-1185">Reference proteome</keyword>
<evidence type="ECO:0000256" key="4">
    <source>
        <dbReference type="ARBA" id="ARBA00022692"/>
    </source>
</evidence>
<feature type="transmembrane region" description="Helical" evidence="9">
    <location>
        <begin position="246"/>
        <end position="266"/>
    </location>
</feature>
<dbReference type="Gene3D" id="1.20.1640.10">
    <property type="entry name" value="Multidrug efflux transporter AcrB transmembrane domain"/>
    <property type="match status" value="1"/>
</dbReference>
<dbReference type="EMBL" id="JACRTB010000008">
    <property type="protein sequence ID" value="MBC8576052.1"/>
    <property type="molecule type" value="Genomic_DNA"/>
</dbReference>
<evidence type="ECO:0000256" key="6">
    <source>
        <dbReference type="ARBA" id="ARBA00022989"/>
    </source>
</evidence>
<keyword evidence="2 9" id="KW-0813">Transport</keyword>
<proteinExistence type="inferred from homology"/>
<keyword evidence="8 9" id="KW-0472">Membrane</keyword>
<keyword evidence="6 9" id="KW-1133">Transmembrane helix</keyword>
<keyword evidence="3 9" id="KW-1003">Cell membrane</keyword>
<comment type="subunit">
    <text evidence="9">Forms a complex with SecD. Part of the essential Sec protein translocation apparatus which comprises SecA, SecYEG and auxiliary proteins SecDF. Other proteins may also be involved.</text>
</comment>
<evidence type="ECO:0000313" key="11">
    <source>
        <dbReference type="EMBL" id="MBC8576052.1"/>
    </source>
</evidence>
<feature type="transmembrane region" description="Helical" evidence="9">
    <location>
        <begin position="195"/>
        <end position="214"/>
    </location>
</feature>
<dbReference type="SUPFAM" id="SSF82866">
    <property type="entry name" value="Multidrug efflux transporter AcrB transmembrane domain"/>
    <property type="match status" value="1"/>
</dbReference>
<dbReference type="InterPro" id="IPR048634">
    <property type="entry name" value="SecD_SecF_C"/>
</dbReference>
<feature type="transmembrane region" description="Helical" evidence="9">
    <location>
        <begin position="167"/>
        <end position="189"/>
    </location>
</feature>
<dbReference type="InterPro" id="IPR022813">
    <property type="entry name" value="SecD/SecF_arch_bac"/>
</dbReference>
<dbReference type="RefSeq" id="WP_262399606.1">
    <property type="nucleotide sequence ID" value="NZ_JACRTB010000008.1"/>
</dbReference>
<organism evidence="11 12">
    <name type="scientific">Yanshouia hominis</name>
    <dbReference type="NCBI Taxonomy" id="2763673"/>
    <lineage>
        <taxon>Bacteria</taxon>
        <taxon>Bacillati</taxon>
        <taxon>Bacillota</taxon>
        <taxon>Clostridia</taxon>
        <taxon>Eubacteriales</taxon>
        <taxon>Oscillospiraceae</taxon>
        <taxon>Yanshouia</taxon>
    </lineage>
</organism>
<dbReference type="InterPro" id="IPR005665">
    <property type="entry name" value="SecF_bac"/>
</dbReference>
<sequence length="306" mass="33327">MKNWNINFFAYRKYYFTISIMLIVVTLACALVFGINLDIQFKGGALLTYSYTGDLDASAFQKAAEKVLGQSVSMQESTDIATGKQNIVLSLPTSEGIDAERQAALAAALNEQFSGNEIETASISVVNPTIGGEFLAKCLVAIGFAALLMVFYVSFRFRRIGGWSAGVTAVIALVHDILMVFAVFVVGRISLNANFIAVCLTILGYSLNDTIVIYDRIRENRRIYGASMPVEDLVNLSLNQSMTRSLLTSVTTASAMIVVSLVALLYNVNTILSFSFPMIIGMVSGFYSSVCIAPALWTMWQKKKAA</sequence>
<protein>
    <recommendedName>
        <fullName evidence="9">Protein-export membrane protein SecF</fullName>
    </recommendedName>
</protein>
<evidence type="ECO:0000256" key="9">
    <source>
        <dbReference type="HAMAP-Rule" id="MF_01464"/>
    </source>
</evidence>